<evidence type="ECO:0000256" key="6">
    <source>
        <dbReference type="SAM" id="MobiDB-lite"/>
    </source>
</evidence>
<evidence type="ECO:0000256" key="1">
    <source>
        <dbReference type="ARBA" id="ARBA00004370"/>
    </source>
</evidence>
<comment type="caution">
    <text evidence="5">Lacks conserved residue(s) required for the propagation of feature annotation.</text>
</comment>
<dbReference type="GO" id="GO:0031267">
    <property type="term" value="F:small GTPase binding"/>
    <property type="evidence" value="ECO:0007669"/>
    <property type="project" value="InterPro"/>
</dbReference>
<dbReference type="InterPro" id="IPR036392">
    <property type="entry name" value="PLAT/LH2_dom_sf"/>
</dbReference>
<feature type="region of interest" description="Disordered" evidence="6">
    <location>
        <begin position="1105"/>
        <end position="1137"/>
    </location>
</feature>
<evidence type="ECO:0000256" key="5">
    <source>
        <dbReference type="PROSITE-ProRule" id="PRU00152"/>
    </source>
</evidence>
<dbReference type="InterPro" id="IPR005113">
    <property type="entry name" value="uDENN_dom"/>
</dbReference>
<dbReference type="Pfam" id="PF03455">
    <property type="entry name" value="dDENN"/>
    <property type="match status" value="1"/>
</dbReference>
<dbReference type="InterPro" id="IPR004012">
    <property type="entry name" value="Run_dom"/>
</dbReference>
<dbReference type="SMART" id="SM00800">
    <property type="entry name" value="uDENN"/>
    <property type="match status" value="1"/>
</dbReference>
<dbReference type="Gene3D" id="2.60.60.20">
    <property type="entry name" value="PLAT/LH2 domain"/>
    <property type="match status" value="1"/>
</dbReference>
<feature type="compositionally biased region" description="Polar residues" evidence="6">
    <location>
        <begin position="457"/>
        <end position="469"/>
    </location>
</feature>
<protein>
    <recommendedName>
        <fullName evidence="12">DENN domain-containing protein 5B</fullName>
    </recommendedName>
</protein>
<organism evidence="10 11">
    <name type="scientific">Ramazzottius varieornatus</name>
    <name type="common">Water bear</name>
    <name type="synonym">Tardigrade</name>
    <dbReference type="NCBI Taxonomy" id="947166"/>
    <lineage>
        <taxon>Eukaryota</taxon>
        <taxon>Metazoa</taxon>
        <taxon>Ecdysozoa</taxon>
        <taxon>Tardigrada</taxon>
        <taxon>Eutardigrada</taxon>
        <taxon>Parachela</taxon>
        <taxon>Hypsibioidea</taxon>
        <taxon>Ramazzottiidae</taxon>
        <taxon>Ramazzottius</taxon>
    </lineage>
</organism>
<dbReference type="PROSITE" id="PS50095">
    <property type="entry name" value="PLAT"/>
    <property type="match status" value="1"/>
</dbReference>
<dbReference type="GO" id="GO:0016020">
    <property type="term" value="C:membrane"/>
    <property type="evidence" value="ECO:0007669"/>
    <property type="project" value="UniProtKB-SubCell"/>
</dbReference>
<feature type="domain" description="UDENN" evidence="8">
    <location>
        <begin position="36"/>
        <end position="575"/>
    </location>
</feature>
<keyword evidence="4" id="KW-0472">Membrane</keyword>
<dbReference type="EMBL" id="BDGG01000004">
    <property type="protein sequence ID" value="GAU98065.1"/>
    <property type="molecule type" value="Genomic_DNA"/>
</dbReference>
<sequence>MAAPAIRPPENARLADYFVICGLDASADLEPEAQAENDSGDSVAPLERSYQCRVLAHYPEFVPWNPFDEKAVRMLCMPGCLTFRTEKRIASPKYHTFLVTREDGTRYYGYALTFFEEVTDENICRAIATLQEMHLTEVASKRRQYVRGASHTNSLPRSMKIGSHRLTTPSEDISSSSAMLFDPTRDRLFVNKCICYVSQHQFVVAFRLLLQSLYDRHRGQPPHLLPLESYVFSVLYEICVPGPGESSRFYFYPDSFFVLQVPAKHELPLFEYPMRSLFALFGVDTVVDLVSCALLEYQILLCSKDDFLLMLVAECLATLLFPFAWQHVYVPILPESMVSFLDAPVPFIMGLHRRDRVLDVPRTEGNVCFVDIDFQKVRLPEESLPLFPNRQYLIKELTNVVRCYGATINTEFVRQRIQQKGKGLPRKFSLTDMTLRNSNNPGQNIPNLPKSSVAQPVLSSQENMQNENMSPKRGSRGNAVDGSAEMIISYVDDMRFNIAIREIFLNRFVQMFHSYEHFVLHADAAESQRESVHTFDKVVFLSDQPDTHLAWLSPFLETQMFATFIDGRIQNKTGIAENVETSTAFQSRVEKVRQQMGESLVRADKYQPCTSIEKSEFSFVHRLKTLHSASPKPRQMLNMKRSLSIAEKGRKSFPLLDKPVLNPVSQPIVDIALNTKRKGSAILPNGQKKESNQIPMSTQQSGGDMTPSSMVTENWDFVDKLLKECKSRTKRMLVEKLSKEAVELGNNHEGLVTGIEENTQIASLCDLLERVWNHGLHTKQGKSSLWSHLLYYQQRHDKIEEKQSAVPQDQPVLAWNVLRQRLESEPRNRSSSRVRIIEAARLGNLTLAKLQHLVGSPKSSTDLASVSMDLGGSALGYPSRGTTGQTETDSLDSSPSSLLFDMKNVLAMPEVRTALGYARAWVRLSLEKKLLAKHLRALLADSVLLDSLYKRYAFLRNEDEREQFVFHLLSLNAVDFYCFTNTFVNTLIPYRVIFFPSRKITSSMPSNFWFSLSGALGDSGNIFLTKSSLQMVFQRKNLGLLTTIRIGLGKDYPNSKCLIDQILVRNEVTGHLARFPCGRWLGRNVDDGSVERLLVADFASSAPEYCASTGSDLRSSTLPRTPSRTRSPSASRRSTDSRFTAAEIQQILGDAANSIVKYYFKPEKERGSITGLLCGEMGLVFCLEQALLYGTAQMRLLRQIFVWNIFEKSDNFFRAELLGEKRMPLQRREDIRTFCRLVRQINSSPSLGKDGKFQVFAALSLRDRCLDKWLDLVRSCPIVDSIYDRNSFIRDPAMFEFLMDILESLKEFQIVLEPSITKGFDHHS</sequence>
<dbReference type="CDD" id="cd17678">
    <property type="entry name" value="RUN2_DENND5"/>
    <property type="match status" value="1"/>
</dbReference>
<dbReference type="InterPro" id="IPR043153">
    <property type="entry name" value="DENN_C"/>
</dbReference>
<feature type="domain" description="RUN" evidence="9">
    <location>
        <begin position="755"/>
        <end position="986"/>
    </location>
</feature>
<name>A0A1D1VB75_RAMVA</name>
<dbReference type="SMART" id="SM00801">
    <property type="entry name" value="dDENN"/>
    <property type="match status" value="1"/>
</dbReference>
<dbReference type="InterPro" id="IPR037213">
    <property type="entry name" value="Run_dom_sf"/>
</dbReference>
<evidence type="ECO:0000256" key="2">
    <source>
        <dbReference type="ARBA" id="ARBA00006664"/>
    </source>
</evidence>
<feature type="compositionally biased region" description="Low complexity" evidence="6">
    <location>
        <begin position="1114"/>
        <end position="1132"/>
    </location>
</feature>
<dbReference type="GO" id="GO:0005085">
    <property type="term" value="F:guanyl-nucleotide exchange factor activity"/>
    <property type="evidence" value="ECO:0007669"/>
    <property type="project" value="InterPro"/>
</dbReference>
<evidence type="ECO:0000313" key="10">
    <source>
        <dbReference type="EMBL" id="GAU98065.1"/>
    </source>
</evidence>
<dbReference type="InterPro" id="IPR047278">
    <property type="entry name" value="DEN5A/B"/>
</dbReference>
<evidence type="ECO:0000313" key="11">
    <source>
        <dbReference type="Proteomes" id="UP000186922"/>
    </source>
</evidence>
<dbReference type="PANTHER" id="PTHR46070">
    <property type="entry name" value="PINSTRIPE, ISOFORM A"/>
    <property type="match status" value="1"/>
</dbReference>
<evidence type="ECO:0000259" key="8">
    <source>
        <dbReference type="PROSITE" id="PS50211"/>
    </source>
</evidence>
<dbReference type="PANTHER" id="PTHR46070:SF1">
    <property type="entry name" value="PINSTRIPE, ISOFORM A"/>
    <property type="match status" value="1"/>
</dbReference>
<comment type="similarity">
    <text evidence="2">Belongs to the RAB6IP1 family.</text>
</comment>
<feature type="region of interest" description="Disordered" evidence="6">
    <location>
        <begin position="682"/>
        <end position="708"/>
    </location>
</feature>
<evidence type="ECO:0000256" key="4">
    <source>
        <dbReference type="ARBA" id="ARBA00023136"/>
    </source>
</evidence>
<dbReference type="InterPro" id="IPR001024">
    <property type="entry name" value="PLAT/LH2_dom"/>
</dbReference>
<dbReference type="PROSITE" id="PS50211">
    <property type="entry name" value="DENN"/>
    <property type="match status" value="1"/>
</dbReference>
<accession>A0A1D1VB75</accession>
<evidence type="ECO:0000256" key="3">
    <source>
        <dbReference type="ARBA" id="ARBA00022737"/>
    </source>
</evidence>
<comment type="subcellular location">
    <subcellularLocation>
        <location evidence="1">Membrane</location>
    </subcellularLocation>
</comment>
<evidence type="ECO:0000259" key="9">
    <source>
        <dbReference type="PROSITE" id="PS50826"/>
    </source>
</evidence>
<dbReference type="Pfam" id="PF02141">
    <property type="entry name" value="DENN"/>
    <property type="match status" value="1"/>
</dbReference>
<feature type="region of interest" description="Disordered" evidence="6">
    <location>
        <begin position="457"/>
        <end position="478"/>
    </location>
</feature>
<dbReference type="SMART" id="SM00799">
    <property type="entry name" value="DENN"/>
    <property type="match status" value="1"/>
</dbReference>
<dbReference type="Pfam" id="PF03456">
    <property type="entry name" value="uDENN"/>
    <property type="match status" value="1"/>
</dbReference>
<dbReference type="SMART" id="SM00593">
    <property type="entry name" value="RUN"/>
    <property type="match status" value="2"/>
</dbReference>
<dbReference type="SUPFAM" id="SSF49723">
    <property type="entry name" value="Lipase/lipooxygenase domain (PLAT/LH2 domain)"/>
    <property type="match status" value="1"/>
</dbReference>
<dbReference type="OrthoDB" id="6019893at2759"/>
<dbReference type="Proteomes" id="UP000186922">
    <property type="component" value="Unassembled WGS sequence"/>
</dbReference>
<feature type="domain" description="PLAT" evidence="7">
    <location>
        <begin position="988"/>
        <end position="1095"/>
    </location>
</feature>
<dbReference type="InterPro" id="IPR005112">
    <property type="entry name" value="dDENN_dom"/>
</dbReference>
<dbReference type="Pfam" id="PF02759">
    <property type="entry name" value="RUN"/>
    <property type="match status" value="2"/>
</dbReference>
<dbReference type="InterPro" id="IPR037516">
    <property type="entry name" value="Tripartite_DENN"/>
</dbReference>
<reference evidence="10 11" key="1">
    <citation type="journal article" date="2016" name="Nat. Commun.">
        <title>Extremotolerant tardigrade genome and improved radiotolerance of human cultured cells by tardigrade-unique protein.</title>
        <authorList>
            <person name="Hashimoto T."/>
            <person name="Horikawa D.D."/>
            <person name="Saito Y."/>
            <person name="Kuwahara H."/>
            <person name="Kozuka-Hata H."/>
            <person name="Shin-I T."/>
            <person name="Minakuchi Y."/>
            <person name="Ohishi K."/>
            <person name="Motoyama A."/>
            <person name="Aizu T."/>
            <person name="Enomoto A."/>
            <person name="Kondo K."/>
            <person name="Tanaka S."/>
            <person name="Hara Y."/>
            <person name="Koshikawa S."/>
            <person name="Sagara H."/>
            <person name="Miura T."/>
            <person name="Yokobori S."/>
            <person name="Miyagawa K."/>
            <person name="Suzuki Y."/>
            <person name="Kubo T."/>
            <person name="Oyama M."/>
            <person name="Kohara Y."/>
            <person name="Fujiyama A."/>
            <person name="Arakawa K."/>
            <person name="Katayama T."/>
            <person name="Toyoda A."/>
            <person name="Kunieda T."/>
        </authorList>
    </citation>
    <scope>NUCLEOTIDE SEQUENCE [LARGE SCALE GENOMIC DNA]</scope>
    <source>
        <strain evidence="10 11">YOKOZUNA-1</strain>
    </source>
</reference>
<dbReference type="STRING" id="947166.A0A1D1VB75"/>
<dbReference type="SUPFAM" id="SSF140741">
    <property type="entry name" value="RUN domain-like"/>
    <property type="match status" value="2"/>
</dbReference>
<dbReference type="PROSITE" id="PS50826">
    <property type="entry name" value="RUN"/>
    <property type="match status" value="2"/>
</dbReference>
<keyword evidence="3" id="KW-0677">Repeat</keyword>
<keyword evidence="11" id="KW-1185">Reference proteome</keyword>
<feature type="domain" description="RUN" evidence="9">
    <location>
        <begin position="1170"/>
        <end position="1317"/>
    </location>
</feature>
<dbReference type="InterPro" id="IPR001194">
    <property type="entry name" value="cDENN_dom"/>
</dbReference>
<feature type="compositionally biased region" description="Polar residues" evidence="6">
    <location>
        <begin position="692"/>
        <end position="708"/>
    </location>
</feature>
<gene>
    <name evidence="10" type="primary">RvY_09263</name>
    <name evidence="10" type="synonym">RvY_09263.1</name>
    <name evidence="10" type="ORF">RvY_09263-1</name>
</gene>
<dbReference type="Gene3D" id="3.30.450.200">
    <property type="match status" value="1"/>
</dbReference>
<proteinExistence type="inferred from homology"/>
<dbReference type="Gene3D" id="3.40.50.11500">
    <property type="match status" value="1"/>
</dbReference>
<evidence type="ECO:0008006" key="12">
    <source>
        <dbReference type="Google" id="ProtNLM"/>
    </source>
</evidence>
<comment type="caution">
    <text evidence="10">The sequence shown here is derived from an EMBL/GenBank/DDBJ whole genome shotgun (WGS) entry which is preliminary data.</text>
</comment>
<evidence type="ECO:0000259" key="7">
    <source>
        <dbReference type="PROSITE" id="PS50095"/>
    </source>
</evidence>
<dbReference type="Gene3D" id="1.20.58.900">
    <property type="match status" value="3"/>
</dbReference>